<accession>A0ABC8REE4</accession>
<dbReference type="Proteomes" id="UP001642360">
    <property type="component" value="Unassembled WGS sequence"/>
</dbReference>
<dbReference type="PANTHER" id="PTHR13109">
    <property type="entry name" value="NEUROCHONDRIN"/>
    <property type="match status" value="1"/>
</dbReference>
<gene>
    <name evidence="1" type="ORF">ILEXP_LOCUS11051</name>
</gene>
<dbReference type="InterPro" id="IPR008709">
    <property type="entry name" value="Neurochondrin"/>
</dbReference>
<proteinExistence type="predicted"/>
<evidence type="ECO:0000313" key="1">
    <source>
        <dbReference type="EMBL" id="CAK9143345.1"/>
    </source>
</evidence>
<protein>
    <submittedName>
        <fullName evidence="1">Uncharacterized protein</fullName>
    </submittedName>
</protein>
<name>A0ABC8REE4_9AQUA</name>
<dbReference type="EMBL" id="CAUOFW020001292">
    <property type="protein sequence ID" value="CAK9143345.1"/>
    <property type="molecule type" value="Genomic_DNA"/>
</dbReference>
<reference evidence="1 2" key="1">
    <citation type="submission" date="2024-02" db="EMBL/GenBank/DDBJ databases">
        <authorList>
            <person name="Vignale AGUSTIN F."/>
            <person name="Sosa J E."/>
            <person name="Modenutti C."/>
        </authorList>
    </citation>
    <scope>NUCLEOTIDE SEQUENCE [LARGE SCALE GENOMIC DNA]</scope>
</reference>
<dbReference type="AlphaFoldDB" id="A0ABC8REE4"/>
<comment type="caution">
    <text evidence="1">The sequence shown here is derived from an EMBL/GenBank/DDBJ whole genome shotgun (WGS) entry which is preliminary data.</text>
</comment>
<organism evidence="1 2">
    <name type="scientific">Ilex paraguariensis</name>
    <name type="common">yerba mate</name>
    <dbReference type="NCBI Taxonomy" id="185542"/>
    <lineage>
        <taxon>Eukaryota</taxon>
        <taxon>Viridiplantae</taxon>
        <taxon>Streptophyta</taxon>
        <taxon>Embryophyta</taxon>
        <taxon>Tracheophyta</taxon>
        <taxon>Spermatophyta</taxon>
        <taxon>Magnoliopsida</taxon>
        <taxon>eudicotyledons</taxon>
        <taxon>Gunneridae</taxon>
        <taxon>Pentapetalae</taxon>
        <taxon>asterids</taxon>
        <taxon>campanulids</taxon>
        <taxon>Aquifoliales</taxon>
        <taxon>Aquifoliaceae</taxon>
        <taxon>Ilex</taxon>
    </lineage>
</organism>
<keyword evidence="2" id="KW-1185">Reference proteome</keyword>
<evidence type="ECO:0000313" key="2">
    <source>
        <dbReference type="Proteomes" id="UP001642360"/>
    </source>
</evidence>
<sequence length="175" mass="19525">MASSICALILDSTSEEALLYHPNFGRGNLISLSHLIMRSLAKCGQDMVPDDAEAEADLHEIVTSGSSTWEVPLIVQRSFSFRKEILCKSALRSRNLIDFQHERANQLGSETLLAVSSSLQNETSNDAFQTDYRDANHSDMVPDDAEAEADLHEIVTSGYSRWADRFPHIKEAVER</sequence>
<dbReference type="PANTHER" id="PTHR13109:SF7">
    <property type="entry name" value="NEUROCHONDRIN"/>
    <property type="match status" value="1"/>
</dbReference>